<accession>A0A0V0R6N3</accession>
<feature type="transmembrane region" description="Helical" evidence="5">
    <location>
        <begin position="45"/>
        <end position="63"/>
    </location>
</feature>
<dbReference type="SUPFAM" id="SSF57903">
    <property type="entry name" value="FYVE/PHD zinc finger"/>
    <property type="match status" value="1"/>
</dbReference>
<dbReference type="InterPro" id="IPR011011">
    <property type="entry name" value="Znf_FYVE_PHD"/>
</dbReference>
<sequence>MAPKINPQATNIQKFLFVITVLIYLSQFIYTIIQSQSWPRQSSDLWLFFVLGTLLLALLQYLTSYKPWMLLKKHCCNQIVVTQENQYYVYQNTKNMGQAQCLVAVLNIFVLELFKAKYQDASKCQLCSTKFNQLKLKKAHKCKKCERYICHSCGEKKSYIVDYEKNLFYEEWYNKNRQDPADDGKQLEKYMKKVKKHRICKICHKELQFFQDTFFNANQVKFNTDSNIALSWISKVPVEIRESTNESYEIEYYLKKYEKDPKRFQQDTDMITKDIERGRSDYSVYQHSLKNFMFIAQANDPQNWEQDLIKYNYEQEQEKKNKFRLSMKRLAIALAVKFSNQGYVQGMNYIMCILLSFAEENTAFKLFCHLFQNIMPDKYFERNDKGQGLFGFQQSIYVLKQLIQDHFDSQVKDKNFQVVGEEQSSQYFENPKTQVILRYIEFRLPQFLLTLLANNVKMLEVFCIWNQAFEQGSFLPIMKAVICLLDLHQDQIVKNQLNNNMEDFIYEETQQSNFLQRYNQIQISKVKHEQYMREYKDQFQQKWLDKNGNIYFQLKQVTKFTVEEIKLLQQKYIEAIEIKKKKIQKENLIKEEELQQLKIGFDKEQYIKLANSIFKEYNMSDQNQEKHFGQIFDLFVQDIGTVSENEQKNDELQMDFRQLVCSLSLLLKGDIQEKLEQFYQNFEYTNRQSINKENLMFTVSFVINSIKEIKNNKEYHDEAQLFLKELEGQYADKQVLYTQDILFMMAHPFLEQVSLKTQLQKEEEQQKGIQQNRNTVLTIINQIDFVSLND</sequence>
<keyword evidence="5" id="KW-0472">Membrane</keyword>
<dbReference type="EMBL" id="LDAU01000040">
    <property type="protein sequence ID" value="KRX10137.1"/>
    <property type="molecule type" value="Genomic_DNA"/>
</dbReference>
<dbReference type="OrthoDB" id="288404at2759"/>
<dbReference type="PROSITE" id="PS50178">
    <property type="entry name" value="ZF_FYVE"/>
    <property type="match status" value="1"/>
</dbReference>
<keyword evidence="9" id="KW-1185">Reference proteome</keyword>
<dbReference type="InterPro" id="IPR000306">
    <property type="entry name" value="Znf_FYVE"/>
</dbReference>
<dbReference type="GO" id="GO:0008270">
    <property type="term" value="F:zinc ion binding"/>
    <property type="evidence" value="ECO:0007669"/>
    <property type="project" value="UniProtKB-KW"/>
</dbReference>
<dbReference type="Gene3D" id="3.30.40.10">
    <property type="entry name" value="Zinc/RING finger domain, C3HC4 (zinc finger)"/>
    <property type="match status" value="1"/>
</dbReference>
<feature type="domain" description="FYVE-type" evidence="7">
    <location>
        <begin position="118"/>
        <end position="208"/>
    </location>
</feature>
<dbReference type="SUPFAM" id="SSF47923">
    <property type="entry name" value="Ypt/Rab-GAP domain of gyp1p"/>
    <property type="match status" value="1"/>
</dbReference>
<keyword evidence="5" id="KW-1133">Transmembrane helix</keyword>
<dbReference type="SMART" id="SM00164">
    <property type="entry name" value="TBC"/>
    <property type="match status" value="1"/>
</dbReference>
<evidence type="ECO:0000313" key="9">
    <source>
        <dbReference type="Proteomes" id="UP000054937"/>
    </source>
</evidence>
<dbReference type="AlphaFoldDB" id="A0A0V0R6N3"/>
<evidence type="ECO:0000256" key="4">
    <source>
        <dbReference type="PROSITE-ProRule" id="PRU00091"/>
    </source>
</evidence>
<evidence type="ECO:0000259" key="6">
    <source>
        <dbReference type="PROSITE" id="PS50086"/>
    </source>
</evidence>
<feature type="transmembrane region" description="Helical" evidence="5">
    <location>
        <begin position="12"/>
        <end position="33"/>
    </location>
</feature>
<reference evidence="8 9" key="1">
    <citation type="journal article" date="2015" name="Sci. Rep.">
        <title>Genome of the facultative scuticociliatosis pathogen Pseudocohnilembus persalinus provides insight into its virulence through horizontal gene transfer.</title>
        <authorList>
            <person name="Xiong J."/>
            <person name="Wang G."/>
            <person name="Cheng J."/>
            <person name="Tian M."/>
            <person name="Pan X."/>
            <person name="Warren A."/>
            <person name="Jiang C."/>
            <person name="Yuan D."/>
            <person name="Miao W."/>
        </authorList>
    </citation>
    <scope>NUCLEOTIDE SEQUENCE [LARGE SCALE GENOMIC DNA]</scope>
    <source>
        <strain evidence="8">36N120E</strain>
    </source>
</reference>
<name>A0A0V0R6N3_PSEPJ</name>
<dbReference type="Pfam" id="PF01363">
    <property type="entry name" value="FYVE"/>
    <property type="match status" value="1"/>
</dbReference>
<dbReference type="Pfam" id="PF00566">
    <property type="entry name" value="RabGAP-TBC"/>
    <property type="match status" value="1"/>
</dbReference>
<keyword evidence="3" id="KW-0862">Zinc</keyword>
<dbReference type="OMA" id="TSIMIAQ"/>
<evidence type="ECO:0000313" key="8">
    <source>
        <dbReference type="EMBL" id="KRX10137.1"/>
    </source>
</evidence>
<gene>
    <name evidence="8" type="ORF">PPERSA_08540</name>
</gene>
<evidence type="ECO:0000259" key="7">
    <source>
        <dbReference type="PROSITE" id="PS50178"/>
    </source>
</evidence>
<dbReference type="InterPro" id="IPR013083">
    <property type="entry name" value="Znf_RING/FYVE/PHD"/>
</dbReference>
<organism evidence="8 9">
    <name type="scientific">Pseudocohnilembus persalinus</name>
    <name type="common">Ciliate</name>
    <dbReference type="NCBI Taxonomy" id="266149"/>
    <lineage>
        <taxon>Eukaryota</taxon>
        <taxon>Sar</taxon>
        <taxon>Alveolata</taxon>
        <taxon>Ciliophora</taxon>
        <taxon>Intramacronucleata</taxon>
        <taxon>Oligohymenophorea</taxon>
        <taxon>Scuticociliatia</taxon>
        <taxon>Philasterida</taxon>
        <taxon>Pseudocohnilembidae</taxon>
        <taxon>Pseudocohnilembus</taxon>
    </lineage>
</organism>
<dbReference type="InParanoid" id="A0A0V0R6N3"/>
<keyword evidence="5" id="KW-0812">Transmembrane</keyword>
<dbReference type="InterPro" id="IPR000195">
    <property type="entry name" value="Rab-GAP-TBC_dom"/>
</dbReference>
<dbReference type="Gene3D" id="1.10.8.270">
    <property type="entry name" value="putative rabgap domain of human tbc1 domain family member 14 like domains"/>
    <property type="match status" value="1"/>
</dbReference>
<protein>
    <submittedName>
        <fullName evidence="8">Zinc finger, FYVE/PHD-type</fullName>
    </submittedName>
</protein>
<keyword evidence="2 4" id="KW-0863">Zinc-finger</keyword>
<dbReference type="Proteomes" id="UP000054937">
    <property type="component" value="Unassembled WGS sequence"/>
</dbReference>
<keyword evidence="1" id="KW-0479">Metal-binding</keyword>
<dbReference type="PROSITE" id="PS50086">
    <property type="entry name" value="TBC_RABGAP"/>
    <property type="match status" value="1"/>
</dbReference>
<evidence type="ECO:0000256" key="5">
    <source>
        <dbReference type="SAM" id="Phobius"/>
    </source>
</evidence>
<dbReference type="InterPro" id="IPR017455">
    <property type="entry name" value="Znf_FYVE-rel"/>
</dbReference>
<evidence type="ECO:0000256" key="2">
    <source>
        <dbReference type="ARBA" id="ARBA00022771"/>
    </source>
</evidence>
<dbReference type="InterPro" id="IPR035969">
    <property type="entry name" value="Rab-GAP_TBC_sf"/>
</dbReference>
<evidence type="ECO:0000256" key="1">
    <source>
        <dbReference type="ARBA" id="ARBA00022723"/>
    </source>
</evidence>
<evidence type="ECO:0000256" key="3">
    <source>
        <dbReference type="ARBA" id="ARBA00022833"/>
    </source>
</evidence>
<comment type="caution">
    <text evidence="8">The sequence shown here is derived from an EMBL/GenBank/DDBJ whole genome shotgun (WGS) entry which is preliminary data.</text>
</comment>
<feature type="domain" description="Rab-GAP TBC" evidence="6">
    <location>
        <begin position="222"/>
        <end position="472"/>
    </location>
</feature>
<proteinExistence type="predicted"/>